<dbReference type="GO" id="GO:0032259">
    <property type="term" value="P:methylation"/>
    <property type="evidence" value="ECO:0007669"/>
    <property type="project" value="UniProtKB-KW"/>
</dbReference>
<dbReference type="Proteomes" id="UP001597145">
    <property type="component" value="Unassembled WGS sequence"/>
</dbReference>
<keyword evidence="2" id="KW-0808">Transferase</keyword>
<accession>A0ABW4FVN1</accession>
<proteinExistence type="predicted"/>
<name>A0ABW4FVN1_9PSEU</name>
<comment type="caution">
    <text evidence="2">The sequence shown here is derived from an EMBL/GenBank/DDBJ whole genome shotgun (WGS) entry which is preliminary data.</text>
</comment>
<dbReference type="GO" id="GO:0008168">
    <property type="term" value="F:methyltransferase activity"/>
    <property type="evidence" value="ECO:0007669"/>
    <property type="project" value="UniProtKB-KW"/>
</dbReference>
<dbReference type="SUPFAM" id="SSF53335">
    <property type="entry name" value="S-adenosyl-L-methionine-dependent methyltransferases"/>
    <property type="match status" value="1"/>
</dbReference>
<keyword evidence="3" id="KW-1185">Reference proteome</keyword>
<protein>
    <submittedName>
        <fullName evidence="2">Class I SAM-dependent methyltransferase</fullName>
    </submittedName>
</protein>
<evidence type="ECO:0000313" key="3">
    <source>
        <dbReference type="Proteomes" id="UP001597145"/>
    </source>
</evidence>
<keyword evidence="2" id="KW-0489">Methyltransferase</keyword>
<feature type="domain" description="Methyltransferase" evidence="1">
    <location>
        <begin position="44"/>
        <end position="139"/>
    </location>
</feature>
<reference evidence="3" key="1">
    <citation type="journal article" date="2019" name="Int. J. Syst. Evol. Microbiol.">
        <title>The Global Catalogue of Microorganisms (GCM) 10K type strain sequencing project: providing services to taxonomists for standard genome sequencing and annotation.</title>
        <authorList>
            <consortium name="The Broad Institute Genomics Platform"/>
            <consortium name="The Broad Institute Genome Sequencing Center for Infectious Disease"/>
            <person name="Wu L."/>
            <person name="Ma J."/>
        </authorList>
    </citation>
    <scope>NUCLEOTIDE SEQUENCE [LARGE SCALE GENOMIC DNA]</scope>
    <source>
        <strain evidence="3">JCM 12165</strain>
    </source>
</reference>
<sequence>MTDGRVLFREFLRSPTRTATLTASSDALVAAMIAPLPLDGDPVVVELGAGTGRVTDALQRRLAGRGRQIAVELNPVLADRLAARHPGVTVISGDAGQLPDLLAGHGVERVDGVASLLPWAAHAAAPVSALAAGVLAPGGVFTQASLLGLHLFPPAQRLVRDMRSAFAEVTVVGPVWGNLPPARVLVGRTNH</sequence>
<evidence type="ECO:0000259" key="1">
    <source>
        <dbReference type="Pfam" id="PF13649"/>
    </source>
</evidence>
<dbReference type="InterPro" id="IPR041698">
    <property type="entry name" value="Methyltransf_25"/>
</dbReference>
<dbReference type="Gene3D" id="3.40.50.150">
    <property type="entry name" value="Vaccinia Virus protein VP39"/>
    <property type="match status" value="1"/>
</dbReference>
<gene>
    <name evidence="2" type="ORF">ACFSCY_34375</name>
</gene>
<dbReference type="EMBL" id="JBHUCP010000035">
    <property type="protein sequence ID" value="MFD1534518.1"/>
    <property type="molecule type" value="Genomic_DNA"/>
</dbReference>
<dbReference type="InterPro" id="IPR029063">
    <property type="entry name" value="SAM-dependent_MTases_sf"/>
</dbReference>
<dbReference type="Pfam" id="PF13649">
    <property type="entry name" value="Methyltransf_25"/>
    <property type="match status" value="1"/>
</dbReference>
<dbReference type="RefSeq" id="WP_343976206.1">
    <property type="nucleotide sequence ID" value="NZ_BAAAJG010000008.1"/>
</dbReference>
<organism evidence="2 3">
    <name type="scientific">Pseudonocardia aurantiaca</name>
    <dbReference type="NCBI Taxonomy" id="75290"/>
    <lineage>
        <taxon>Bacteria</taxon>
        <taxon>Bacillati</taxon>
        <taxon>Actinomycetota</taxon>
        <taxon>Actinomycetes</taxon>
        <taxon>Pseudonocardiales</taxon>
        <taxon>Pseudonocardiaceae</taxon>
        <taxon>Pseudonocardia</taxon>
    </lineage>
</organism>
<dbReference type="CDD" id="cd02440">
    <property type="entry name" value="AdoMet_MTases"/>
    <property type="match status" value="1"/>
</dbReference>
<evidence type="ECO:0000313" key="2">
    <source>
        <dbReference type="EMBL" id="MFD1534518.1"/>
    </source>
</evidence>